<dbReference type="Gene3D" id="3.20.20.10">
    <property type="entry name" value="Alanine racemase"/>
    <property type="match status" value="1"/>
</dbReference>
<reference evidence="9 10" key="1">
    <citation type="submission" date="2018-10" db="EMBL/GenBank/DDBJ databases">
        <title>Genomic Encyclopedia of Archaeal and Bacterial Type Strains, Phase II (KMG-II): from individual species to whole genera.</title>
        <authorList>
            <person name="Goeker M."/>
        </authorList>
    </citation>
    <scope>NUCLEOTIDE SEQUENCE [LARGE SCALE GENOMIC DNA]</scope>
    <source>
        <strain evidence="9 10">DSM 16510</strain>
    </source>
</reference>
<accession>A0A497XXF8</accession>
<dbReference type="Proteomes" id="UP000267841">
    <property type="component" value="Unassembled WGS sequence"/>
</dbReference>
<comment type="catalytic activity">
    <reaction evidence="1 5">
        <text>L-alanine = D-alanine</text>
        <dbReference type="Rhea" id="RHEA:20249"/>
        <dbReference type="ChEBI" id="CHEBI:57416"/>
        <dbReference type="ChEBI" id="CHEBI:57972"/>
        <dbReference type="EC" id="5.1.1.1"/>
    </reaction>
</comment>
<comment type="similarity">
    <text evidence="5">Belongs to the alanine racemase family.</text>
</comment>
<comment type="caution">
    <text evidence="9">The sequence shown here is derived from an EMBL/GenBank/DDBJ whole genome shotgun (WGS) entry which is preliminary data.</text>
</comment>
<dbReference type="InterPro" id="IPR009006">
    <property type="entry name" value="Ala_racemase/Decarboxylase_C"/>
</dbReference>
<dbReference type="UniPathway" id="UPA00042">
    <property type="reaction ID" value="UER00497"/>
</dbReference>
<evidence type="ECO:0000313" key="9">
    <source>
        <dbReference type="EMBL" id="RLJ71453.1"/>
    </source>
</evidence>
<feature type="active site" description="Proton acceptor; specific for D-alanine" evidence="5">
    <location>
        <position position="43"/>
    </location>
</feature>
<evidence type="ECO:0000313" key="10">
    <source>
        <dbReference type="Proteomes" id="UP000267841"/>
    </source>
</evidence>
<dbReference type="CDD" id="cd00430">
    <property type="entry name" value="PLPDE_III_AR"/>
    <property type="match status" value="1"/>
</dbReference>
<dbReference type="SUPFAM" id="SSF51419">
    <property type="entry name" value="PLP-binding barrel"/>
    <property type="match status" value="1"/>
</dbReference>
<evidence type="ECO:0000256" key="6">
    <source>
        <dbReference type="PIRSR" id="PIRSR600821-50"/>
    </source>
</evidence>
<feature type="binding site" evidence="5 7">
    <location>
        <position position="136"/>
    </location>
    <ligand>
        <name>substrate</name>
    </ligand>
</feature>
<sequence>MLKSHNDTRLGCRSVLRVKRSAIEHNVKELFRYSGKKLIAVVKSDAYGMGVRYIAPILRELPEVDSFAVACVDEGVFLRELGIKGEVLILGGILPEEIEAVKEYELTPVVSDPEHLKVLGKEDIKFHIKYDTGMGRLGFVEEFIEDPRIVGVMSHLSTPADEKFSREQIKKFEEIVRRYKGRLKIHLESSAGVIYKVPYTTHIRVGLALYGEKPLRYYPLDLKPAVSLEARLLSVKEVPKGFPISYGRTFITQRRTKIGVVAFGYADGLMKSLSNRGYLLHKGLRLPIIGNITMDMTILDLSGTDIKVGDWVTVVNEERTFGELAREAGTIPYELMCNVSSRVKREVI</sequence>
<dbReference type="PANTHER" id="PTHR30511">
    <property type="entry name" value="ALANINE RACEMASE"/>
    <property type="match status" value="1"/>
</dbReference>
<evidence type="ECO:0000256" key="3">
    <source>
        <dbReference type="ARBA" id="ARBA00022898"/>
    </source>
</evidence>
<feature type="domain" description="Alanine racemase C-terminal" evidence="8">
    <location>
        <begin position="225"/>
        <end position="348"/>
    </location>
</feature>
<dbReference type="InterPro" id="IPR000821">
    <property type="entry name" value="Ala_racemase"/>
</dbReference>
<dbReference type="AlphaFoldDB" id="A0A497XXF8"/>
<feature type="active site" description="Proton acceptor; specific for L-alanine" evidence="5">
    <location>
        <position position="246"/>
    </location>
</feature>
<keyword evidence="10" id="KW-1185">Reference proteome</keyword>
<keyword evidence="4 5" id="KW-0413">Isomerase</keyword>
<dbReference type="Gene3D" id="2.40.37.10">
    <property type="entry name" value="Lyase, Ornithine Decarboxylase, Chain A, domain 1"/>
    <property type="match status" value="1"/>
</dbReference>
<keyword evidence="3 5" id="KW-0663">Pyridoxal phosphate</keyword>
<comment type="cofactor">
    <cofactor evidence="2 5 6">
        <name>pyridoxal 5'-phosphate</name>
        <dbReference type="ChEBI" id="CHEBI:597326"/>
    </cofactor>
</comment>
<dbReference type="Pfam" id="PF01168">
    <property type="entry name" value="Ala_racemase_N"/>
    <property type="match status" value="1"/>
</dbReference>
<dbReference type="FunFam" id="3.20.20.10:FF:000002">
    <property type="entry name" value="Alanine racemase"/>
    <property type="match status" value="1"/>
</dbReference>
<dbReference type="PANTHER" id="PTHR30511:SF0">
    <property type="entry name" value="ALANINE RACEMASE, CATABOLIC-RELATED"/>
    <property type="match status" value="1"/>
</dbReference>
<evidence type="ECO:0000256" key="5">
    <source>
        <dbReference type="HAMAP-Rule" id="MF_01201"/>
    </source>
</evidence>
<evidence type="ECO:0000256" key="4">
    <source>
        <dbReference type="ARBA" id="ARBA00023235"/>
    </source>
</evidence>
<dbReference type="SUPFAM" id="SSF50621">
    <property type="entry name" value="Alanine racemase C-terminal domain-like"/>
    <property type="match status" value="1"/>
</dbReference>
<dbReference type="EC" id="5.1.1.1" evidence="5"/>
<feature type="binding site" evidence="5 7">
    <location>
        <position position="294"/>
    </location>
    <ligand>
        <name>substrate</name>
    </ligand>
</feature>
<dbReference type="NCBIfam" id="TIGR00492">
    <property type="entry name" value="alr"/>
    <property type="match status" value="1"/>
</dbReference>
<evidence type="ECO:0000256" key="2">
    <source>
        <dbReference type="ARBA" id="ARBA00001933"/>
    </source>
</evidence>
<evidence type="ECO:0000256" key="7">
    <source>
        <dbReference type="PIRSR" id="PIRSR600821-52"/>
    </source>
</evidence>
<dbReference type="InterPro" id="IPR029066">
    <property type="entry name" value="PLP-binding_barrel"/>
</dbReference>
<dbReference type="PRINTS" id="PR00992">
    <property type="entry name" value="ALARACEMASE"/>
</dbReference>
<evidence type="ECO:0000256" key="1">
    <source>
        <dbReference type="ARBA" id="ARBA00000316"/>
    </source>
</evidence>
<evidence type="ECO:0000259" key="8">
    <source>
        <dbReference type="SMART" id="SM01005"/>
    </source>
</evidence>
<dbReference type="GO" id="GO:0030632">
    <property type="term" value="P:D-alanine biosynthetic process"/>
    <property type="evidence" value="ECO:0007669"/>
    <property type="project" value="UniProtKB-UniRule"/>
</dbReference>
<name>A0A497XXF8_9AQUI</name>
<comment type="pathway">
    <text evidence="5">Amino-acid biosynthesis; D-alanine biosynthesis; D-alanine from L-alanine: step 1/1.</text>
</comment>
<dbReference type="Pfam" id="PF00842">
    <property type="entry name" value="Ala_racemase_C"/>
    <property type="match status" value="1"/>
</dbReference>
<dbReference type="GO" id="GO:0005829">
    <property type="term" value="C:cytosol"/>
    <property type="evidence" value="ECO:0007669"/>
    <property type="project" value="TreeGrafter"/>
</dbReference>
<comment type="function">
    <text evidence="5">Catalyzes the interconversion of L-alanine and D-alanine. May also act on other amino acids.</text>
</comment>
<dbReference type="InterPro" id="IPR011079">
    <property type="entry name" value="Ala_racemase_C"/>
</dbReference>
<gene>
    <name evidence="9" type="ORF">BCF55_1755</name>
</gene>
<dbReference type="SMART" id="SM01005">
    <property type="entry name" value="Ala_racemase_C"/>
    <property type="match status" value="1"/>
</dbReference>
<organism evidence="9 10">
    <name type="scientific">Hydrogenivirga caldilitoris</name>
    <dbReference type="NCBI Taxonomy" id="246264"/>
    <lineage>
        <taxon>Bacteria</taxon>
        <taxon>Pseudomonadati</taxon>
        <taxon>Aquificota</taxon>
        <taxon>Aquificia</taxon>
        <taxon>Aquificales</taxon>
        <taxon>Aquificaceae</taxon>
        <taxon>Hydrogenivirga</taxon>
    </lineage>
</organism>
<dbReference type="GO" id="GO:0008784">
    <property type="term" value="F:alanine racemase activity"/>
    <property type="evidence" value="ECO:0007669"/>
    <property type="project" value="UniProtKB-UniRule"/>
</dbReference>
<dbReference type="HAMAP" id="MF_01201">
    <property type="entry name" value="Ala_racemase"/>
    <property type="match status" value="1"/>
</dbReference>
<dbReference type="InterPro" id="IPR001608">
    <property type="entry name" value="Ala_racemase_N"/>
</dbReference>
<proteinExistence type="inferred from homology"/>
<feature type="modified residue" description="N6-(pyridoxal phosphate)lysine" evidence="5 6">
    <location>
        <position position="43"/>
    </location>
</feature>
<protein>
    <recommendedName>
        <fullName evidence="5">Alanine racemase</fullName>
        <ecNumber evidence="5">5.1.1.1</ecNumber>
    </recommendedName>
</protein>
<dbReference type="EMBL" id="RCCJ01000001">
    <property type="protein sequence ID" value="RLJ71453.1"/>
    <property type="molecule type" value="Genomic_DNA"/>
</dbReference>
<dbReference type="GO" id="GO:0030170">
    <property type="term" value="F:pyridoxal phosphate binding"/>
    <property type="evidence" value="ECO:0007669"/>
    <property type="project" value="UniProtKB-UniRule"/>
</dbReference>